<dbReference type="EMBL" id="CP066075">
    <property type="protein sequence ID" value="QQC63932.1"/>
    <property type="molecule type" value="Genomic_DNA"/>
</dbReference>
<dbReference type="AlphaFoldDB" id="A0A7T4T8H9"/>
<evidence type="ECO:0000313" key="2">
    <source>
        <dbReference type="Proteomes" id="UP000595610"/>
    </source>
</evidence>
<evidence type="ECO:0000313" key="1">
    <source>
        <dbReference type="EMBL" id="QQC63932.1"/>
    </source>
</evidence>
<dbReference type="Proteomes" id="UP000595610">
    <property type="component" value="Chromosome 1"/>
</dbReference>
<proteinExistence type="predicted"/>
<organism evidence="1 2">
    <name type="scientific">Paraburkholderia ginsengisoli</name>
    <dbReference type="NCBI Taxonomy" id="311231"/>
    <lineage>
        <taxon>Bacteria</taxon>
        <taxon>Pseudomonadati</taxon>
        <taxon>Pseudomonadota</taxon>
        <taxon>Betaproteobacteria</taxon>
        <taxon>Burkholderiales</taxon>
        <taxon>Burkholderiaceae</taxon>
        <taxon>Paraburkholderia</taxon>
    </lineage>
</organism>
<protein>
    <submittedName>
        <fullName evidence="1">Uncharacterized protein</fullName>
    </submittedName>
</protein>
<accession>A0A7T4T8H9</accession>
<keyword evidence="2" id="KW-1185">Reference proteome</keyword>
<gene>
    <name evidence="1" type="ORF">I6I06_16845</name>
</gene>
<reference evidence="1 2" key="1">
    <citation type="submission" date="2020-12" db="EMBL/GenBank/DDBJ databases">
        <title>FDA dAtabase for Regulatory Grade micrObial Sequences (FDA-ARGOS): Supporting development and validation of Infectious Disease Dx tests.</title>
        <authorList>
            <person name="Nelson B."/>
            <person name="Plummer A."/>
            <person name="Tallon L."/>
            <person name="Sadzewicz L."/>
            <person name="Zhao X."/>
            <person name="Boylan J."/>
            <person name="Ott S."/>
            <person name="Bowen H."/>
            <person name="Vavikolanu K."/>
            <person name="Mehta A."/>
            <person name="Aluvathingal J."/>
            <person name="Nadendla S."/>
            <person name="Myers T."/>
            <person name="Yan Y."/>
            <person name="Sichtig H."/>
        </authorList>
    </citation>
    <scope>NUCLEOTIDE SEQUENCE [LARGE SCALE GENOMIC DNA]</scope>
    <source>
        <strain evidence="1 2">FDAARGOS_1049</strain>
    </source>
</reference>
<name>A0A7T4T8H9_9BURK</name>
<dbReference type="KEGG" id="pgis:I6I06_16845"/>
<sequence length="179" mass="17639">MTTALRTPRAHRSRAASTARDLSRLPAAVASALALLTPCLAGEAVAQQAVNPGDIIVERTVTPRDAFVPVPRDQDPVAVRATTFPANSFNPAIAQLVGDSDLTNAHGSTGVASNGVLNGTGMQAVTQILSGKATGNNVALNAGAIGAPTAGIGGTISSSVTGALAPLSNVLSGAPGGLK</sequence>
<dbReference type="RefSeq" id="WP_042321973.1">
    <property type="nucleotide sequence ID" value="NZ_CP066075.1"/>
</dbReference>